<evidence type="ECO:0000313" key="2">
    <source>
        <dbReference type="EMBL" id="WFN22663.1"/>
    </source>
</evidence>
<dbReference type="RefSeq" id="WP_223274376.1">
    <property type="nucleotide sequence ID" value="NZ_AP018359.1"/>
</dbReference>
<accession>A0A250LIX3</accession>
<dbReference type="Proteomes" id="UP001220209">
    <property type="component" value="Chromosome 3"/>
</dbReference>
<dbReference type="EMBL" id="CP090642">
    <property type="protein sequence ID" value="WFN22663.1"/>
    <property type="molecule type" value="Genomic_DNA"/>
</dbReference>
<dbReference type="GeneID" id="93195575"/>
<reference evidence="2 3" key="3">
    <citation type="submission" date="2021-12" db="EMBL/GenBank/DDBJ databases">
        <title>Genomic and phenotypic characterization of three Burkholderia contaminans isolates recovered from different sources.</title>
        <authorList>
            <person name="Lopez De Volder A."/>
            <person name="Fan Y."/>
            <person name="Nunvar J."/>
            <person name="Herrera T."/>
            <person name="Timp W."/>
            <person name="Degrossi J."/>
        </authorList>
    </citation>
    <scope>NUCLEOTIDE SEQUENCE [LARGE SCALE GENOMIC DNA]</scope>
    <source>
        <strain evidence="2 3">LMG 23361</strain>
    </source>
</reference>
<reference evidence="1" key="1">
    <citation type="journal article" date="2016" name="Biosci. Biotechnol. Biochem.">
        <title>Bioconversion of AHX to AOH by resting cells of Burkholderia contaminans CH-1.</title>
        <authorList>
            <person name="Choi J.H."/>
            <person name="Kikuchi A."/>
            <person name="Pumkaeo P."/>
            <person name="Hirai H."/>
            <person name="Tokuyama S."/>
            <person name="Kawagishi H."/>
        </authorList>
    </citation>
    <scope>NUCLEOTIDE SEQUENCE</scope>
    <source>
        <strain evidence="1">CH-1</strain>
    </source>
</reference>
<gene>
    <name evidence="1" type="ORF">BCCH1_63110</name>
    <name evidence="2" type="ORF">LXE91_32300</name>
</gene>
<evidence type="ECO:0000313" key="3">
    <source>
        <dbReference type="Proteomes" id="UP001220209"/>
    </source>
</evidence>
<dbReference type="AlphaFoldDB" id="A0A250LIX3"/>
<dbReference type="EMBL" id="AP018359">
    <property type="protein sequence ID" value="BBA43809.1"/>
    <property type="molecule type" value="Genomic_DNA"/>
</dbReference>
<name>A0A250LIX3_9BURK</name>
<organism evidence="1">
    <name type="scientific">Burkholderia contaminans</name>
    <dbReference type="NCBI Taxonomy" id="488447"/>
    <lineage>
        <taxon>Bacteria</taxon>
        <taxon>Pseudomonadati</taxon>
        <taxon>Pseudomonadota</taxon>
        <taxon>Betaproteobacteria</taxon>
        <taxon>Burkholderiales</taxon>
        <taxon>Burkholderiaceae</taxon>
        <taxon>Burkholderia</taxon>
        <taxon>Burkholderia cepacia complex</taxon>
    </lineage>
</organism>
<reference evidence="1" key="2">
    <citation type="journal article" date="2017" name="Genome Announc.">
        <title>High-Quality Draft Genome Sequence of Burkholderia contaminans CH-1, a Gram-Negative Bacterium That Metabolizes 2-Azahypoxanthine, a Plant Growth-Regulating Compound.</title>
        <authorList>
            <person name="Choi J.-H."/>
            <person name="Sugiura H."/>
            <person name="Moriuchi R."/>
            <person name="Kawagishi H."/>
            <person name="Dohra H."/>
        </authorList>
    </citation>
    <scope>NUCLEOTIDE SEQUENCE</scope>
    <source>
        <strain evidence="1">CH-1</strain>
    </source>
</reference>
<sequence>MGKMMKVRNAYTVGNGNKAQVAIGRLEELQSFGNRPAMARGLPENMPFLTFPLKAHEARCIPSSVENFNFGLGHMQLSDRMLMTMRLQLEGTQFYWVAEMTDPELWAAIDMWRKYERLPIGLKVLNADGWAAKFLEVCFHDRPLRDESYRAAPQRDATVHDWHEMAGLVTGVVQQQATTDIDHVPLRHVFASALLTKQYANFAEQEPLVRKPVFVRSANGVGGVLLG</sequence>
<proteinExistence type="predicted"/>
<protein>
    <submittedName>
        <fullName evidence="1">Uncharacterized protein</fullName>
    </submittedName>
</protein>
<evidence type="ECO:0000313" key="1">
    <source>
        <dbReference type="EMBL" id="BBA43809.1"/>
    </source>
</evidence>